<protein>
    <submittedName>
        <fullName evidence="2">Uncharacterized protein</fullName>
    </submittedName>
</protein>
<feature type="region of interest" description="Disordered" evidence="1">
    <location>
        <begin position="168"/>
        <end position="192"/>
    </location>
</feature>
<dbReference type="AlphaFoldDB" id="A0A9Q3I3C6"/>
<sequence>MFVAIQPGANWSHHIFYGQWPPWVFHGTHAITPCNGHFMASGHILPPLAFLANSYFTNPHAFIFDLGPGGSFCLLGASRPPSPHPWIQGHPFHHWGFGLNGLFGPFRPPTAPTARGCDSQSTPPRPQGQVGPHEPFLVTISLDPKMTKNLMDTILAINPIGPNFGHGPPWTNSSAMASGNHQRPPDQLSPPFPSTPGDFFLSFIPSVLKVAGMVHIWYYIPLCTIFAQQSNGDVFRIPFHLPNSRSQIPMPISKED</sequence>
<organism evidence="2 3">
    <name type="scientific">Austropuccinia psidii MF-1</name>
    <dbReference type="NCBI Taxonomy" id="1389203"/>
    <lineage>
        <taxon>Eukaryota</taxon>
        <taxon>Fungi</taxon>
        <taxon>Dikarya</taxon>
        <taxon>Basidiomycota</taxon>
        <taxon>Pucciniomycotina</taxon>
        <taxon>Pucciniomycetes</taxon>
        <taxon>Pucciniales</taxon>
        <taxon>Sphaerophragmiaceae</taxon>
        <taxon>Austropuccinia</taxon>
    </lineage>
</organism>
<evidence type="ECO:0000256" key="1">
    <source>
        <dbReference type="SAM" id="MobiDB-lite"/>
    </source>
</evidence>
<comment type="caution">
    <text evidence="2">The sequence shown here is derived from an EMBL/GenBank/DDBJ whole genome shotgun (WGS) entry which is preliminary data.</text>
</comment>
<evidence type="ECO:0000313" key="3">
    <source>
        <dbReference type="Proteomes" id="UP000765509"/>
    </source>
</evidence>
<name>A0A9Q3I3C6_9BASI</name>
<evidence type="ECO:0000313" key="2">
    <source>
        <dbReference type="EMBL" id="MBW0528041.1"/>
    </source>
</evidence>
<proteinExistence type="predicted"/>
<dbReference type="Proteomes" id="UP000765509">
    <property type="component" value="Unassembled WGS sequence"/>
</dbReference>
<dbReference type="EMBL" id="AVOT02034031">
    <property type="protein sequence ID" value="MBW0528041.1"/>
    <property type="molecule type" value="Genomic_DNA"/>
</dbReference>
<keyword evidence="3" id="KW-1185">Reference proteome</keyword>
<feature type="region of interest" description="Disordered" evidence="1">
    <location>
        <begin position="110"/>
        <end position="133"/>
    </location>
</feature>
<reference evidence="2" key="1">
    <citation type="submission" date="2021-03" db="EMBL/GenBank/DDBJ databases">
        <title>Draft genome sequence of rust myrtle Austropuccinia psidii MF-1, a brazilian biotype.</title>
        <authorList>
            <person name="Quecine M.C."/>
            <person name="Pachon D.M.R."/>
            <person name="Bonatelli M.L."/>
            <person name="Correr F.H."/>
            <person name="Franceschini L.M."/>
            <person name="Leite T.F."/>
            <person name="Margarido G.R.A."/>
            <person name="Almeida C.A."/>
            <person name="Ferrarezi J.A."/>
            <person name="Labate C.A."/>
        </authorList>
    </citation>
    <scope>NUCLEOTIDE SEQUENCE</scope>
    <source>
        <strain evidence="2">MF-1</strain>
    </source>
</reference>
<accession>A0A9Q3I3C6</accession>
<gene>
    <name evidence="2" type="ORF">O181_067756</name>
</gene>
<feature type="compositionally biased region" description="Polar residues" evidence="1">
    <location>
        <begin position="170"/>
        <end position="181"/>
    </location>
</feature>